<dbReference type="RefSeq" id="WP_194707098.1">
    <property type="nucleotide sequence ID" value="NZ_JADKPN010000006.1"/>
</dbReference>
<evidence type="ECO:0000256" key="1">
    <source>
        <dbReference type="ARBA" id="ARBA00004196"/>
    </source>
</evidence>
<keyword evidence="6" id="KW-1185">Reference proteome</keyword>
<evidence type="ECO:0000313" key="5">
    <source>
        <dbReference type="EMBL" id="MBF4763926.1"/>
    </source>
</evidence>
<feature type="signal peptide" evidence="4">
    <location>
        <begin position="1"/>
        <end position="25"/>
    </location>
</feature>
<comment type="similarity">
    <text evidence="2">Belongs to the LppX/LprAFG lipoprotein family.</text>
</comment>
<comment type="subcellular location">
    <subcellularLocation>
        <location evidence="1">Cell envelope</location>
    </subcellularLocation>
</comment>
<reference evidence="5" key="1">
    <citation type="submission" date="2020-11" db="EMBL/GenBank/DDBJ databases">
        <title>Nocardioides sp. nov., isolated from Soil of Cynanchum wilfordii Hemsley rhizosphere.</title>
        <authorList>
            <person name="Lee J.-S."/>
            <person name="Suh M.K."/>
            <person name="Kim J.-S."/>
        </authorList>
    </citation>
    <scope>NUCLEOTIDE SEQUENCE</scope>
    <source>
        <strain evidence="5">KCTC 19275</strain>
    </source>
</reference>
<keyword evidence="4" id="KW-0732">Signal</keyword>
<dbReference type="Proteomes" id="UP000640489">
    <property type="component" value="Unassembled WGS sequence"/>
</dbReference>
<sequence>MLTSGSIRAAAGAAALVLTLTPALAGCGGSDDSGSTSGDQTPAQVVATAQQKLTEASGVQLSLTTDDLPDGINAIQKAVGVATDAPAFDGKLTVLLSGQAFEVPVIAVDDVVCAQIPLTPGWSDVDPVDYGAPDPAGFLSPDDGFGAILGAATGLTKGNSIRGGADNDEILTSYSGSVAGDVVAKVIPGSSGDFELSAQITDDDELRQLALTGVFYKNATANTYTVGFDDYGTTKDVQAPCP</sequence>
<dbReference type="GO" id="GO:0030313">
    <property type="term" value="C:cell envelope"/>
    <property type="evidence" value="ECO:0007669"/>
    <property type="project" value="UniProtKB-SubCell"/>
</dbReference>
<keyword evidence="5" id="KW-0449">Lipoprotein</keyword>
<evidence type="ECO:0000256" key="3">
    <source>
        <dbReference type="ARBA" id="ARBA00022475"/>
    </source>
</evidence>
<dbReference type="EMBL" id="JADKPN010000006">
    <property type="protein sequence ID" value="MBF4763926.1"/>
    <property type="molecule type" value="Genomic_DNA"/>
</dbReference>
<keyword evidence="3" id="KW-0472">Membrane</keyword>
<dbReference type="AlphaFoldDB" id="A0A930VG32"/>
<protein>
    <submittedName>
        <fullName evidence="5">LppX_LprAFG lipoprotein</fullName>
    </submittedName>
</protein>
<evidence type="ECO:0000256" key="4">
    <source>
        <dbReference type="SAM" id="SignalP"/>
    </source>
</evidence>
<accession>A0A930VG32</accession>
<gene>
    <name evidence="5" type="ORF">ISU07_12385</name>
</gene>
<proteinExistence type="inferred from homology"/>
<dbReference type="Gene3D" id="2.50.20.20">
    <property type="match status" value="1"/>
</dbReference>
<dbReference type="SUPFAM" id="SSF89392">
    <property type="entry name" value="Prokaryotic lipoproteins and lipoprotein localization factors"/>
    <property type="match status" value="1"/>
</dbReference>
<comment type="caution">
    <text evidence="5">The sequence shown here is derived from an EMBL/GenBank/DDBJ whole genome shotgun (WGS) entry which is preliminary data.</text>
</comment>
<dbReference type="InterPro" id="IPR009830">
    <property type="entry name" value="LppX/LprAFG"/>
</dbReference>
<evidence type="ECO:0000313" key="6">
    <source>
        <dbReference type="Proteomes" id="UP000640489"/>
    </source>
</evidence>
<keyword evidence="3" id="KW-1003">Cell membrane</keyword>
<organism evidence="5 6">
    <name type="scientific">Nocardioides islandensis</name>
    <dbReference type="NCBI Taxonomy" id="433663"/>
    <lineage>
        <taxon>Bacteria</taxon>
        <taxon>Bacillati</taxon>
        <taxon>Actinomycetota</taxon>
        <taxon>Actinomycetes</taxon>
        <taxon>Propionibacteriales</taxon>
        <taxon>Nocardioidaceae</taxon>
        <taxon>Nocardioides</taxon>
    </lineage>
</organism>
<dbReference type="Pfam" id="PF07161">
    <property type="entry name" value="LppX_LprAFG"/>
    <property type="match status" value="1"/>
</dbReference>
<feature type="chain" id="PRO_5037575984" evidence="4">
    <location>
        <begin position="26"/>
        <end position="242"/>
    </location>
</feature>
<evidence type="ECO:0000256" key="2">
    <source>
        <dbReference type="ARBA" id="ARBA00009194"/>
    </source>
</evidence>
<dbReference type="CDD" id="cd16334">
    <property type="entry name" value="LppX-like"/>
    <property type="match status" value="1"/>
</dbReference>
<dbReference type="InterPro" id="IPR029046">
    <property type="entry name" value="LolA/LolB/LppX"/>
</dbReference>
<name>A0A930VG32_9ACTN</name>